<keyword evidence="2" id="KW-1185">Reference proteome</keyword>
<organism evidence="1 2">
    <name type="scientific">Entomophthora muscae</name>
    <dbReference type="NCBI Taxonomy" id="34485"/>
    <lineage>
        <taxon>Eukaryota</taxon>
        <taxon>Fungi</taxon>
        <taxon>Fungi incertae sedis</taxon>
        <taxon>Zoopagomycota</taxon>
        <taxon>Entomophthoromycotina</taxon>
        <taxon>Entomophthoromycetes</taxon>
        <taxon>Entomophthorales</taxon>
        <taxon>Entomophthoraceae</taxon>
        <taxon>Entomophthora</taxon>
    </lineage>
</organism>
<evidence type="ECO:0000313" key="2">
    <source>
        <dbReference type="Proteomes" id="UP001165960"/>
    </source>
</evidence>
<protein>
    <submittedName>
        <fullName evidence="1">Uncharacterized protein</fullName>
    </submittedName>
</protein>
<comment type="caution">
    <text evidence="1">The sequence shown here is derived from an EMBL/GenBank/DDBJ whole genome shotgun (WGS) entry which is preliminary data.</text>
</comment>
<reference evidence="1" key="1">
    <citation type="submission" date="2022-04" db="EMBL/GenBank/DDBJ databases">
        <title>Genome of the entomopathogenic fungus Entomophthora muscae.</title>
        <authorList>
            <person name="Elya C."/>
            <person name="Lovett B.R."/>
            <person name="Lee E."/>
            <person name="Macias A.M."/>
            <person name="Hajek A.E."/>
            <person name="De Bivort B.L."/>
            <person name="Kasson M.T."/>
            <person name="De Fine Licht H.H."/>
            <person name="Stajich J.E."/>
        </authorList>
    </citation>
    <scope>NUCLEOTIDE SEQUENCE</scope>
    <source>
        <strain evidence="1">Berkeley</strain>
    </source>
</reference>
<sequence>MLGITTRGLKVAASIASWFLFSTGLSTINKTLFGKDYNNFSYPLLVSSFHAALHFILAHITINYLAPSQFLKYHEDTGPGNPNRVVSFRDQKFWERVVPCGLAGGTEISTCNAALVFINLSFYTVVKSTVPIWVLLFSFAFRLEKVQARLIMIILVICLGVTLASINDSKFQIVGFILVLTGSITSGLKWCLTQILLQKDELGLDHPVLTLHVVAPIMSIFMFLCALVFEDVLSALKFLLEGGFTSPATILSDPYVPSSLLIVMGALAAFFMTLSEFLLIQLTSTLTLSVTGISKEIITIAISVLVFKDKFSLINYIGLAISIVGISWYNYFKLTSSSNSQYTEIGLPGSSRDHPGRFSLRLPPLKEEDEGLDDITGPILATSDPTSTFP</sequence>
<evidence type="ECO:0000313" key="1">
    <source>
        <dbReference type="EMBL" id="KAJ9086544.1"/>
    </source>
</evidence>
<gene>
    <name evidence="1" type="ORF">DSO57_1002674</name>
</gene>
<accession>A0ACC2UHI5</accession>
<name>A0ACC2UHI5_9FUNG</name>
<dbReference type="EMBL" id="QTSX02000716">
    <property type="protein sequence ID" value="KAJ9086544.1"/>
    <property type="molecule type" value="Genomic_DNA"/>
</dbReference>
<dbReference type="Proteomes" id="UP001165960">
    <property type="component" value="Unassembled WGS sequence"/>
</dbReference>
<proteinExistence type="predicted"/>